<sequence>MRAIKVRIKDKHIISYLKDKILITQHLENMMIILINQDLNQNNGNNFKFLTNGRVMRAVFTNSSGGKLKKDVDYIKNYYKNNSLMNDIIDVTKELKIHNIVEQIKNIRKNYISTYTKSQMGDFKANKPSTKSLALANHITLYMDGYKSMTFKRKNIIGLNLNDKMIYTHVKHEPLLRIVKDLNNIKNINLNYSNGYIYMIINYTHPKIHIIPAEKVKYAGLDIGIKNLASIYVHDNTTKSLIISGKKFISYNSSFNKLISKLDKDINELEKTSNFEKVNYLNYYKKFLYEKKYFFFSEFHKLSKYILIYLKDNDVTHLVLSKTINELKNNGKCKISKNIKNHFLQIPIVKLINDICLKAPSFNINVIEIDESYTSKTSCLSGDIFEVKSKAFNNSISTDVFGGRRVKRGLFKDYKYNKIINADLNAAFNICKYGSFEINNFENIKIHYYKLCNPIKIYTMAI</sequence>
<name>R9BWH0_9CLOT</name>
<dbReference type="InterPro" id="IPR010095">
    <property type="entry name" value="Cas12f1-like_TNB"/>
</dbReference>
<comment type="caution">
    <text evidence="3">The sequence shown here is derived from an EMBL/GenBank/DDBJ whole genome shotgun (WGS) entry which is preliminary data.</text>
</comment>
<dbReference type="GO" id="GO:0003677">
    <property type="term" value="F:DNA binding"/>
    <property type="evidence" value="ECO:0007669"/>
    <property type="project" value="UniProtKB-KW"/>
</dbReference>
<dbReference type="EMBL" id="ASRV01000166">
    <property type="protein sequence ID" value="EOR21075.1"/>
    <property type="molecule type" value="Genomic_DNA"/>
</dbReference>
<dbReference type="RefSeq" id="WP_016208191.1">
    <property type="nucleotide sequence ID" value="NZ_ASRV01000166.1"/>
</dbReference>
<organism evidence="3 4">
    <name type="scientific">Clostridium sartagoforme AAU1</name>
    <dbReference type="NCBI Taxonomy" id="1202534"/>
    <lineage>
        <taxon>Bacteria</taxon>
        <taxon>Bacillati</taxon>
        <taxon>Bacillota</taxon>
        <taxon>Clostridia</taxon>
        <taxon>Eubacteriales</taxon>
        <taxon>Clostridiaceae</taxon>
        <taxon>Clostridium</taxon>
    </lineage>
</organism>
<evidence type="ECO:0000313" key="3">
    <source>
        <dbReference type="EMBL" id="EOR21075.1"/>
    </source>
</evidence>
<dbReference type="PATRIC" id="fig|1202534.3.peg.2875"/>
<protein>
    <submittedName>
        <fullName evidence="3">Transposase, IS605 OrfB family protein</fullName>
    </submittedName>
</protein>
<evidence type="ECO:0000259" key="2">
    <source>
        <dbReference type="Pfam" id="PF07282"/>
    </source>
</evidence>
<proteinExistence type="predicted"/>
<dbReference type="Proteomes" id="UP000013988">
    <property type="component" value="Unassembled WGS sequence"/>
</dbReference>
<evidence type="ECO:0000256" key="1">
    <source>
        <dbReference type="ARBA" id="ARBA00023125"/>
    </source>
</evidence>
<keyword evidence="1" id="KW-0238">DNA-binding</keyword>
<dbReference type="AlphaFoldDB" id="R9BWH0"/>
<dbReference type="OrthoDB" id="442799at2"/>
<dbReference type="Pfam" id="PF07282">
    <property type="entry name" value="Cas12f1-like_TNB"/>
    <property type="match status" value="1"/>
</dbReference>
<keyword evidence="4" id="KW-1185">Reference proteome</keyword>
<reference evidence="3 4" key="1">
    <citation type="submission" date="2013-03" db="EMBL/GenBank/DDBJ databases">
        <title>Whole genome shotgun sequencing of Clostridium sartagoforme AAU1.</title>
        <authorList>
            <person name="Joshi C.G."/>
            <person name="Duggirala S.M."/>
            <person name="Nathani N.M."/>
            <person name="Bhatt V.D."/>
            <person name="Patel A.K."/>
            <person name="Pandya P.R."/>
            <person name="KaPatel J.A."/>
        </authorList>
    </citation>
    <scope>NUCLEOTIDE SEQUENCE [LARGE SCALE GENOMIC DNA]</scope>
    <source>
        <strain evidence="3 4">AAU1</strain>
    </source>
</reference>
<gene>
    <name evidence="3" type="ORF">A500_14543</name>
</gene>
<feature type="domain" description="Cas12f1-like TNB" evidence="2">
    <location>
        <begin position="351"/>
        <end position="430"/>
    </location>
</feature>
<accession>R9BWH0</accession>
<evidence type="ECO:0000313" key="4">
    <source>
        <dbReference type="Proteomes" id="UP000013988"/>
    </source>
</evidence>